<reference evidence="4" key="1">
    <citation type="submission" date="2023-07" db="EMBL/GenBank/DDBJ databases">
        <title>A draft genome of Kazachstania heterogenica Y-27499.</title>
        <authorList>
            <person name="Donic C."/>
            <person name="Kralova J.S."/>
            <person name="Fidel L."/>
            <person name="Ben-Dor S."/>
            <person name="Jung S."/>
        </authorList>
    </citation>
    <scope>NUCLEOTIDE SEQUENCE [LARGE SCALE GENOMIC DNA]</scope>
    <source>
        <strain evidence="4">Y27499</strain>
    </source>
</reference>
<dbReference type="GO" id="GO:0005886">
    <property type="term" value="C:plasma membrane"/>
    <property type="evidence" value="ECO:0007669"/>
    <property type="project" value="TreeGrafter"/>
</dbReference>
<dbReference type="PANTHER" id="PTHR11188">
    <property type="entry name" value="ARRESTIN DOMAIN CONTAINING PROTEIN"/>
    <property type="match status" value="1"/>
</dbReference>
<organism evidence="3 4">
    <name type="scientific">Arxiozyma heterogenica</name>
    <dbReference type="NCBI Taxonomy" id="278026"/>
    <lineage>
        <taxon>Eukaryota</taxon>
        <taxon>Fungi</taxon>
        <taxon>Dikarya</taxon>
        <taxon>Ascomycota</taxon>
        <taxon>Saccharomycotina</taxon>
        <taxon>Saccharomycetes</taxon>
        <taxon>Saccharomycetales</taxon>
        <taxon>Saccharomycetaceae</taxon>
        <taxon>Arxiozyma</taxon>
    </lineage>
</organism>
<feature type="domain" description="Arrestin C-terminal-like" evidence="2">
    <location>
        <begin position="251"/>
        <end position="411"/>
    </location>
</feature>
<evidence type="ECO:0000256" key="1">
    <source>
        <dbReference type="SAM" id="MobiDB-lite"/>
    </source>
</evidence>
<accession>A0AAN8A6S5</accession>
<keyword evidence="4" id="KW-1185">Reference proteome</keyword>
<dbReference type="Pfam" id="PF00339">
    <property type="entry name" value="Arrestin_N"/>
    <property type="match status" value="1"/>
</dbReference>
<dbReference type="Gene3D" id="2.60.40.640">
    <property type="match status" value="1"/>
</dbReference>
<dbReference type="InterPro" id="IPR011021">
    <property type="entry name" value="Arrestin-like_N"/>
</dbReference>
<dbReference type="GO" id="GO:0070086">
    <property type="term" value="P:ubiquitin-dependent endocytosis"/>
    <property type="evidence" value="ECO:0007669"/>
    <property type="project" value="TreeGrafter"/>
</dbReference>
<feature type="compositionally biased region" description="Basic and acidic residues" evidence="1">
    <location>
        <begin position="664"/>
        <end position="674"/>
    </location>
</feature>
<feature type="compositionally biased region" description="Low complexity" evidence="1">
    <location>
        <begin position="739"/>
        <end position="753"/>
    </location>
</feature>
<dbReference type="EMBL" id="JAWIZZ010000047">
    <property type="protein sequence ID" value="KAK5779297.1"/>
    <property type="molecule type" value="Genomic_DNA"/>
</dbReference>
<feature type="compositionally biased region" description="Polar residues" evidence="1">
    <location>
        <begin position="726"/>
        <end position="738"/>
    </location>
</feature>
<dbReference type="InterPro" id="IPR014752">
    <property type="entry name" value="Arrestin-like_C"/>
</dbReference>
<comment type="caution">
    <text evidence="3">The sequence shown here is derived from an EMBL/GenBank/DDBJ whole genome shotgun (WGS) entry which is preliminary data.</text>
</comment>
<name>A0AAN8A6S5_9SACH</name>
<feature type="compositionally biased region" description="Low complexity" evidence="1">
    <location>
        <begin position="699"/>
        <end position="724"/>
    </location>
</feature>
<gene>
    <name evidence="3" type="ORF">RI543_003187</name>
</gene>
<dbReference type="GO" id="GO:0031625">
    <property type="term" value="F:ubiquitin protein ligase binding"/>
    <property type="evidence" value="ECO:0007669"/>
    <property type="project" value="TreeGrafter"/>
</dbReference>
<dbReference type="Pfam" id="PF02752">
    <property type="entry name" value="Arrestin_C"/>
    <property type="match status" value="1"/>
</dbReference>
<dbReference type="PANTHER" id="PTHR11188:SF17">
    <property type="entry name" value="FI21816P1"/>
    <property type="match status" value="1"/>
</dbReference>
<dbReference type="InterPro" id="IPR050357">
    <property type="entry name" value="Arrestin_domain-protein"/>
</dbReference>
<feature type="region of interest" description="Disordered" evidence="1">
    <location>
        <begin position="130"/>
        <end position="151"/>
    </location>
</feature>
<dbReference type="InterPro" id="IPR011022">
    <property type="entry name" value="Arrestin_C-like"/>
</dbReference>
<dbReference type="AlphaFoldDB" id="A0AAN8A6S5"/>
<protein>
    <recommendedName>
        <fullName evidence="2">Arrestin C-terminal-like domain-containing protein</fullName>
    </recommendedName>
</protein>
<evidence type="ECO:0000313" key="4">
    <source>
        <dbReference type="Proteomes" id="UP001306508"/>
    </source>
</evidence>
<evidence type="ECO:0000259" key="2">
    <source>
        <dbReference type="SMART" id="SM01017"/>
    </source>
</evidence>
<sequence length="813" mass="90489">MLSSLSKLSNSRDPLLFDIRLKSTDHDVLLLKGKENEASSVLLAGTIVLSVLEPIQIRSLSLRLIGKVRLNIPTTYCINGVNTKKYVKYEKMIFSYNWDEFNMDDFFDNLYGNYGKMKLNNSGRLSPSTISSNLNTNSTNNGNSDGLLNSNISSIPTRSKSSSSLFSLGNTSTYHTLLQGNYEFPFSTVLPGSLIESVEGLPNASVIYKLESVLERTKGPDINCQKPLRIVRTLSPDAVELSETVAAENSWPNKMEYTLSIPAKSIAIGSATPVYIVLVPLLKNLKLGHIKISLLETSQYLGPFGGVVNQERIVTKLKLKDPLGHISLLKKQREGNGNNDDLGPIDFQDRWEIDTIINVPPSLSKCTQDCDIFNNIRVRHKLKFNISLINPDGHISELRASLPIQLFISPFVTVGVKNTKTVEMEQDRKVNSKVNYNNDGNTSSNANTSFSSETFFLNNKETNTDEDEDVIFANATSEVELHAGTLENNFFATTAISELMTPPNYGKHVYDRLWSDIPASQNSLSLEPELNTCNPVSNSSPDVCNDPHDVNNLQENFTELNLLRDTQVTPVYLSSTNPFRDSQFPTFATSESDPQCLDEGLQSLPLTPAFDHISRASSFSNLRQESTASLRKVFEMAELSRLPSYDKAVHSDIIEDDLPPTYPHNEEQSEHLSQERNNMLRSVNKFSLEKPQSLRHRSSSFLSVVSRQRSLSRSSNNSNTSLNLMARNNTGGSLSVPQNNSNSTTSLNKLSSSGRKASFNMTPIPLPVIRQDCVEENNLTSYPLQRNDAINSSKSRQRSTSFPVFVGMFSKKD</sequence>
<dbReference type="SMART" id="SM01017">
    <property type="entry name" value="Arrestin_C"/>
    <property type="match status" value="1"/>
</dbReference>
<dbReference type="GO" id="GO:0005829">
    <property type="term" value="C:cytosol"/>
    <property type="evidence" value="ECO:0007669"/>
    <property type="project" value="TreeGrafter"/>
</dbReference>
<feature type="region of interest" description="Disordered" evidence="1">
    <location>
        <begin position="697"/>
        <end position="758"/>
    </location>
</feature>
<feature type="region of interest" description="Disordered" evidence="1">
    <location>
        <begin position="655"/>
        <end position="674"/>
    </location>
</feature>
<evidence type="ECO:0000313" key="3">
    <source>
        <dbReference type="EMBL" id="KAK5779297.1"/>
    </source>
</evidence>
<dbReference type="Proteomes" id="UP001306508">
    <property type="component" value="Unassembled WGS sequence"/>
</dbReference>
<dbReference type="GO" id="GO:0030674">
    <property type="term" value="F:protein-macromolecule adaptor activity"/>
    <property type="evidence" value="ECO:0007669"/>
    <property type="project" value="TreeGrafter"/>
</dbReference>
<proteinExistence type="predicted"/>